<evidence type="ECO:0008006" key="4">
    <source>
        <dbReference type="Google" id="ProtNLM"/>
    </source>
</evidence>
<organism evidence="2 3">
    <name type="scientific">Rhodobium orientis</name>
    <dbReference type="NCBI Taxonomy" id="34017"/>
    <lineage>
        <taxon>Bacteria</taxon>
        <taxon>Pseudomonadati</taxon>
        <taxon>Pseudomonadota</taxon>
        <taxon>Alphaproteobacteria</taxon>
        <taxon>Hyphomicrobiales</taxon>
        <taxon>Rhodobiaceae</taxon>
        <taxon>Rhodobium</taxon>
    </lineage>
</organism>
<accession>A0A327JV26</accession>
<sequence>MTLWSPAVTRLSIALALVVALGAPLDAAAQQETAPADPAAPEAPDPGGIARDFCHAVAAASRCRKAVTMPDGTEARLAEEAGARLRGDDSPTRAACSAGYAEFYASQGRLGRDEACSGVLALFGPAGSRRAGLLAPRGKPKLMLPEDEVAAIASDLCYADQVAKSCSGLALSDGLGARLAGQTGADLRAEGGYFAAECGNGSFAASMARGRTSMEAFCADGLARFGLAGTDRAGFLTGNAPGVPATPVATSPAADPTTGLPRQALVVLTALPPLPIGKTAEEVLGFVPGGLPAETCAERLAVRTRNAAALAEARTLGETTRLAVRLAADIKLTEAVCGGEAAEMPDAEAAAVATSGLEACHIVLEETDALGDAITGYLSDKHYRAMLAMEEARSWALEAFAPACSSLTERRMTSALRFARTRLARDRKTYPCLAWQNFIRDEQDAVRALKEDGAWMAAIERLDNRLAPAIHGLDAACDKQNYVESNTKYWLFQRRQIQADMAEAE</sequence>
<dbReference type="AlphaFoldDB" id="A0A327JV26"/>
<keyword evidence="1" id="KW-0732">Signal</keyword>
<comment type="caution">
    <text evidence="2">The sequence shown here is derived from an EMBL/GenBank/DDBJ whole genome shotgun (WGS) entry which is preliminary data.</text>
</comment>
<keyword evidence="3" id="KW-1185">Reference proteome</keyword>
<proteinExistence type="predicted"/>
<feature type="signal peptide" evidence="1">
    <location>
        <begin position="1"/>
        <end position="29"/>
    </location>
</feature>
<evidence type="ECO:0000256" key="1">
    <source>
        <dbReference type="SAM" id="SignalP"/>
    </source>
</evidence>
<feature type="chain" id="PRO_5016457106" description="Lysozyme inhibitor LprI N-terminal domain-containing protein" evidence="1">
    <location>
        <begin position="30"/>
        <end position="505"/>
    </location>
</feature>
<gene>
    <name evidence="2" type="ORF">CH339_00720</name>
</gene>
<dbReference type="EMBL" id="NPEV01000001">
    <property type="protein sequence ID" value="RAI30087.1"/>
    <property type="molecule type" value="Genomic_DNA"/>
</dbReference>
<name>A0A327JV26_9HYPH</name>
<evidence type="ECO:0000313" key="2">
    <source>
        <dbReference type="EMBL" id="RAI30087.1"/>
    </source>
</evidence>
<reference evidence="2 3" key="1">
    <citation type="submission" date="2017-07" db="EMBL/GenBank/DDBJ databases">
        <title>Draft Genome Sequences of Select Purple Nonsulfur Bacteria.</title>
        <authorList>
            <person name="Lasarre B."/>
            <person name="Mckinlay J.B."/>
        </authorList>
    </citation>
    <scope>NUCLEOTIDE SEQUENCE [LARGE SCALE GENOMIC DNA]</scope>
    <source>
        <strain evidence="2 3">DSM 11290</strain>
    </source>
</reference>
<evidence type="ECO:0000313" key="3">
    <source>
        <dbReference type="Proteomes" id="UP000249299"/>
    </source>
</evidence>
<dbReference type="Proteomes" id="UP000249299">
    <property type="component" value="Unassembled WGS sequence"/>
</dbReference>
<protein>
    <recommendedName>
        <fullName evidence="4">Lysozyme inhibitor LprI N-terminal domain-containing protein</fullName>
    </recommendedName>
</protein>